<accession>A0A0R1HM59</accession>
<gene>
    <name evidence="1" type="ORF">FC96_GL002412</name>
</gene>
<sequence length="59" mass="6931">MGVSQAELVPKRNLETTSLNILARRFLRGLGKQKSFVYLMDLRFRGRFHLDPIAIKKYH</sequence>
<dbReference type="Proteomes" id="UP000050911">
    <property type="component" value="Unassembled WGS sequence"/>
</dbReference>
<keyword evidence="2" id="KW-1185">Reference proteome</keyword>
<proteinExistence type="predicted"/>
<protein>
    <submittedName>
        <fullName evidence="1">Uncharacterized protein</fullName>
    </submittedName>
</protein>
<dbReference type="EMBL" id="AZCX01000008">
    <property type="protein sequence ID" value="KRK47487.1"/>
    <property type="molecule type" value="Genomic_DNA"/>
</dbReference>
<evidence type="ECO:0000313" key="1">
    <source>
        <dbReference type="EMBL" id="KRK47487.1"/>
    </source>
</evidence>
<name>A0A0R1HM59_9LACO</name>
<dbReference type="AlphaFoldDB" id="A0A0R1HM59"/>
<organism evidence="1 2">
    <name type="scientific">Secundilactobacillus kimchicus JCM 15530</name>
    <dbReference type="NCBI Taxonomy" id="1302272"/>
    <lineage>
        <taxon>Bacteria</taxon>
        <taxon>Bacillati</taxon>
        <taxon>Bacillota</taxon>
        <taxon>Bacilli</taxon>
        <taxon>Lactobacillales</taxon>
        <taxon>Lactobacillaceae</taxon>
        <taxon>Secundilactobacillus</taxon>
    </lineage>
</organism>
<dbReference type="STRING" id="1302272.FC96_GL002412"/>
<evidence type="ECO:0000313" key="2">
    <source>
        <dbReference type="Proteomes" id="UP000050911"/>
    </source>
</evidence>
<comment type="caution">
    <text evidence="1">The sequence shown here is derived from an EMBL/GenBank/DDBJ whole genome shotgun (WGS) entry which is preliminary data.</text>
</comment>
<reference evidence="1 2" key="1">
    <citation type="journal article" date="2015" name="Genome Announc.">
        <title>Expanding the biotechnology potential of lactobacilli through comparative genomics of 213 strains and associated genera.</title>
        <authorList>
            <person name="Sun Z."/>
            <person name="Harris H.M."/>
            <person name="McCann A."/>
            <person name="Guo C."/>
            <person name="Argimon S."/>
            <person name="Zhang W."/>
            <person name="Yang X."/>
            <person name="Jeffery I.B."/>
            <person name="Cooney J.C."/>
            <person name="Kagawa T.F."/>
            <person name="Liu W."/>
            <person name="Song Y."/>
            <person name="Salvetti E."/>
            <person name="Wrobel A."/>
            <person name="Rasinkangas P."/>
            <person name="Parkhill J."/>
            <person name="Rea M.C."/>
            <person name="O'Sullivan O."/>
            <person name="Ritari J."/>
            <person name="Douillard F.P."/>
            <person name="Paul Ross R."/>
            <person name="Yang R."/>
            <person name="Briner A.E."/>
            <person name="Felis G.E."/>
            <person name="de Vos W.M."/>
            <person name="Barrangou R."/>
            <person name="Klaenhammer T.R."/>
            <person name="Caufield P.W."/>
            <person name="Cui Y."/>
            <person name="Zhang H."/>
            <person name="O'Toole P.W."/>
        </authorList>
    </citation>
    <scope>NUCLEOTIDE SEQUENCE [LARGE SCALE GENOMIC DNA]</scope>
    <source>
        <strain evidence="1 2">JCM 15530</strain>
    </source>
</reference>